<feature type="compositionally biased region" description="Basic and acidic residues" evidence="2">
    <location>
        <begin position="702"/>
        <end position="714"/>
    </location>
</feature>
<proteinExistence type="predicted"/>
<keyword evidence="3" id="KW-0472">Membrane</keyword>
<protein>
    <submittedName>
        <fullName evidence="4">Uncharacterized protein</fullName>
    </submittedName>
</protein>
<accession>A0A841IHN9</accession>
<dbReference type="Proteomes" id="UP000536604">
    <property type="component" value="Unassembled WGS sequence"/>
</dbReference>
<keyword evidence="1" id="KW-0175">Coiled coil</keyword>
<name>A0A841IHN9_9ACTN</name>
<keyword evidence="3" id="KW-0812">Transmembrane</keyword>
<feature type="transmembrane region" description="Helical" evidence="3">
    <location>
        <begin position="65"/>
        <end position="85"/>
    </location>
</feature>
<reference evidence="4 5" key="1">
    <citation type="submission" date="2020-08" db="EMBL/GenBank/DDBJ databases">
        <title>Genomic Encyclopedia of Type Strains, Phase III (KMG-III): the genomes of soil and plant-associated and newly described type strains.</title>
        <authorList>
            <person name="Whitman W."/>
        </authorList>
    </citation>
    <scope>NUCLEOTIDE SEQUENCE [LARGE SCALE GENOMIC DNA]</scope>
    <source>
        <strain evidence="4 5">CECT 8712</strain>
    </source>
</reference>
<feature type="compositionally biased region" description="Low complexity" evidence="2">
    <location>
        <begin position="667"/>
        <end position="688"/>
    </location>
</feature>
<keyword evidence="3" id="KW-1133">Transmembrane helix</keyword>
<feature type="compositionally biased region" description="Basic and acidic residues" evidence="2">
    <location>
        <begin position="655"/>
        <end position="665"/>
    </location>
</feature>
<evidence type="ECO:0000313" key="5">
    <source>
        <dbReference type="Proteomes" id="UP000536604"/>
    </source>
</evidence>
<comment type="caution">
    <text evidence="4">The sequence shown here is derived from an EMBL/GenBank/DDBJ whole genome shotgun (WGS) entry which is preliminary data.</text>
</comment>
<evidence type="ECO:0000256" key="3">
    <source>
        <dbReference type="SAM" id="Phobius"/>
    </source>
</evidence>
<dbReference type="EMBL" id="JACHJO010000001">
    <property type="protein sequence ID" value="MBB6118287.1"/>
    <property type="molecule type" value="Genomic_DNA"/>
</dbReference>
<feature type="transmembrane region" description="Helical" evidence="3">
    <location>
        <begin position="91"/>
        <end position="112"/>
    </location>
</feature>
<sequence>MPPNPRPGSASRGEAGRTYLGWQHAVLLPPPGPAPRRPAPADAETVGEEWIAAQRDSEARTNRPLHAALAGLAVFALLCLLLWALRILPGVLAVGGVLACAAIAAPVGLALVQSRQVVAQRLARARELLEAEREERDRSLHEQQREHAREYTEWQAACRAYEAQPLWHGVTVPPGTGTVVVLGGTDAGWSALLATVGASRLREGGDLTVVDLTGRPVSRELVRLARRCAVAPRRWVLPADLPLMTLGTNLDAGQRARVLSAVAAASGPAEDVDADETLLLRLLEVLGPQAGVAELIGGLRALITPEDDAAEDDPALALLDAGQRARARERCADVAWERAWELERRLAPFEAVGTRAEDDAYAQVKIISMDRASGETAARVYGTYAVASLSELLEVPRSGPSAAGGHTRRRPARTRTVVVCGADALPAEEVEQVVLAARESGVEVVLMFRSPVPAALARFGTPDCLPVVMRQEGEAAEEVARAVAALPGAADPDPANLLLHRLTEAVGEAVGESATAIGDDPDAEVADDDRFFPSPHTESGAVIRNAASVAPLDLVRHVRSATAWGRATAEEARADAPLPAEGDGGLRARPHGLDAGALRSLPPTAAVVLGPAGPVLADTNPGILTLSTATLATVDDSRRTGDETAAGRGGAANGNEERGGWERPRTASPDASADPPAGVPAASPGVDAGPDRVPPNLGPPPERLDWRVRPRVDNEAWPTHRPPPPRRRR</sequence>
<feature type="region of interest" description="Disordered" evidence="2">
    <location>
        <begin position="635"/>
        <end position="729"/>
    </location>
</feature>
<evidence type="ECO:0000313" key="4">
    <source>
        <dbReference type="EMBL" id="MBB6118287.1"/>
    </source>
</evidence>
<keyword evidence="5" id="KW-1185">Reference proteome</keyword>
<evidence type="ECO:0000256" key="1">
    <source>
        <dbReference type="SAM" id="Coils"/>
    </source>
</evidence>
<feature type="compositionally biased region" description="Pro residues" evidence="2">
    <location>
        <begin position="692"/>
        <end position="701"/>
    </location>
</feature>
<organism evidence="4 5">
    <name type="scientific">Nocardiopsis algeriensis</name>
    <dbReference type="NCBI Taxonomy" id="1478215"/>
    <lineage>
        <taxon>Bacteria</taxon>
        <taxon>Bacillati</taxon>
        <taxon>Actinomycetota</taxon>
        <taxon>Actinomycetes</taxon>
        <taxon>Streptosporangiales</taxon>
        <taxon>Nocardiopsidaceae</taxon>
        <taxon>Nocardiopsis</taxon>
    </lineage>
</organism>
<dbReference type="RefSeq" id="WP_343064857.1">
    <property type="nucleotide sequence ID" value="NZ_JACHJO010000001.1"/>
</dbReference>
<dbReference type="AlphaFoldDB" id="A0A841IHN9"/>
<gene>
    <name evidence="4" type="ORF">FHS13_000215</name>
</gene>
<feature type="coiled-coil region" evidence="1">
    <location>
        <begin position="115"/>
        <end position="146"/>
    </location>
</feature>
<evidence type="ECO:0000256" key="2">
    <source>
        <dbReference type="SAM" id="MobiDB-lite"/>
    </source>
</evidence>
<feature type="region of interest" description="Disordered" evidence="2">
    <location>
        <begin position="568"/>
        <end position="591"/>
    </location>
</feature>